<reference evidence="1" key="1">
    <citation type="submission" date="2019-08" db="EMBL/GenBank/DDBJ databases">
        <authorList>
            <person name="Kucharzyk K."/>
            <person name="Murdoch R.W."/>
            <person name="Higgins S."/>
            <person name="Loffler F."/>
        </authorList>
    </citation>
    <scope>NUCLEOTIDE SEQUENCE</scope>
</reference>
<name>A0A645E2M8_9ZZZZ</name>
<dbReference type="AlphaFoldDB" id="A0A645E2M8"/>
<accession>A0A645E2M8</accession>
<sequence length="51" mass="5823">MPQTESPDLTVYFEPLLGCVFVALLLPEEFVLLPELFVDEPVDCFPLIVKR</sequence>
<protein>
    <submittedName>
        <fullName evidence="1">Uncharacterized protein</fullName>
    </submittedName>
</protein>
<comment type="caution">
    <text evidence="1">The sequence shown here is derived from an EMBL/GenBank/DDBJ whole genome shotgun (WGS) entry which is preliminary data.</text>
</comment>
<proteinExistence type="predicted"/>
<evidence type="ECO:0000313" key="1">
    <source>
        <dbReference type="EMBL" id="MPM95816.1"/>
    </source>
</evidence>
<organism evidence="1">
    <name type="scientific">bioreactor metagenome</name>
    <dbReference type="NCBI Taxonomy" id="1076179"/>
    <lineage>
        <taxon>unclassified sequences</taxon>
        <taxon>metagenomes</taxon>
        <taxon>ecological metagenomes</taxon>
    </lineage>
</organism>
<gene>
    <name evidence="1" type="ORF">SDC9_142971</name>
</gene>
<dbReference type="EMBL" id="VSSQ01042263">
    <property type="protein sequence ID" value="MPM95816.1"/>
    <property type="molecule type" value="Genomic_DNA"/>
</dbReference>